<sequence length="158" mass="17054">MPIYPGWQGRGTTVNEGEPGKQEENGGRGRTLSMLSGFNIASGLPCFSAATYALERSVRITPSMIACATWMFSFPNSFARLCDGARRPNLPAAKALVVVFPRRLTGRRAGEEQRALLAPRLVDGEVFERGDGFAGEREGADNVGVDALLGFFGLELEE</sequence>
<protein>
    <submittedName>
        <fullName evidence="2">Uncharacterized protein</fullName>
    </submittedName>
</protein>
<accession>A0A165Z8F9</accession>
<keyword evidence="3" id="KW-1185">Reference proteome</keyword>
<proteinExistence type="predicted"/>
<organism evidence="2 3">
    <name type="scientific">Athelia psychrophila</name>
    <dbReference type="NCBI Taxonomy" id="1759441"/>
    <lineage>
        <taxon>Eukaryota</taxon>
        <taxon>Fungi</taxon>
        <taxon>Dikarya</taxon>
        <taxon>Basidiomycota</taxon>
        <taxon>Agaricomycotina</taxon>
        <taxon>Agaricomycetes</taxon>
        <taxon>Agaricomycetidae</taxon>
        <taxon>Atheliales</taxon>
        <taxon>Atheliaceae</taxon>
        <taxon>Athelia</taxon>
    </lineage>
</organism>
<dbReference type="EMBL" id="KV417682">
    <property type="protein sequence ID" value="KZP10326.1"/>
    <property type="molecule type" value="Genomic_DNA"/>
</dbReference>
<evidence type="ECO:0000313" key="2">
    <source>
        <dbReference type="EMBL" id="KZP10326.1"/>
    </source>
</evidence>
<dbReference type="Proteomes" id="UP000076532">
    <property type="component" value="Unassembled WGS sequence"/>
</dbReference>
<feature type="compositionally biased region" description="Basic and acidic residues" evidence="1">
    <location>
        <begin position="18"/>
        <end position="27"/>
    </location>
</feature>
<name>A0A165Z8F9_9AGAM</name>
<reference evidence="2 3" key="1">
    <citation type="journal article" date="2016" name="Mol. Biol. Evol.">
        <title>Comparative Genomics of Early-Diverging Mushroom-Forming Fungi Provides Insights into the Origins of Lignocellulose Decay Capabilities.</title>
        <authorList>
            <person name="Nagy L.G."/>
            <person name="Riley R."/>
            <person name="Tritt A."/>
            <person name="Adam C."/>
            <person name="Daum C."/>
            <person name="Floudas D."/>
            <person name="Sun H."/>
            <person name="Yadav J.S."/>
            <person name="Pangilinan J."/>
            <person name="Larsson K.H."/>
            <person name="Matsuura K."/>
            <person name="Barry K."/>
            <person name="Labutti K."/>
            <person name="Kuo R."/>
            <person name="Ohm R.A."/>
            <person name="Bhattacharya S.S."/>
            <person name="Shirouzu T."/>
            <person name="Yoshinaga Y."/>
            <person name="Martin F.M."/>
            <person name="Grigoriev I.V."/>
            <person name="Hibbett D.S."/>
        </authorList>
    </citation>
    <scope>NUCLEOTIDE SEQUENCE [LARGE SCALE GENOMIC DNA]</scope>
    <source>
        <strain evidence="2 3">CBS 109695</strain>
    </source>
</reference>
<evidence type="ECO:0000313" key="3">
    <source>
        <dbReference type="Proteomes" id="UP000076532"/>
    </source>
</evidence>
<evidence type="ECO:0000256" key="1">
    <source>
        <dbReference type="SAM" id="MobiDB-lite"/>
    </source>
</evidence>
<dbReference type="AlphaFoldDB" id="A0A165Z8F9"/>
<feature type="region of interest" description="Disordered" evidence="1">
    <location>
        <begin position="1"/>
        <end position="27"/>
    </location>
</feature>
<gene>
    <name evidence="2" type="ORF">FIBSPDRAFT_219473</name>
</gene>